<dbReference type="Proteomes" id="UP000197783">
    <property type="component" value="Unassembled WGS sequence"/>
</dbReference>
<gene>
    <name evidence="3" type="ORF">SPMU_30420</name>
</gene>
<reference evidence="3 4" key="1">
    <citation type="submission" date="2017-03" db="EMBL/GenBank/DDBJ databases">
        <title>Genome sequence of Sphingomonas mucosissima DSM 17494.</title>
        <authorList>
            <person name="Poehlein A."/>
            <person name="Wuebbeler J.H."/>
            <person name="Steinbuechel A."/>
            <person name="Daniel R."/>
        </authorList>
    </citation>
    <scope>NUCLEOTIDE SEQUENCE [LARGE SCALE GENOMIC DNA]</scope>
    <source>
        <strain evidence="3 4">DSM 17494</strain>
    </source>
</reference>
<evidence type="ECO:0000313" key="4">
    <source>
        <dbReference type="Proteomes" id="UP000197783"/>
    </source>
</evidence>
<evidence type="ECO:0000256" key="1">
    <source>
        <dbReference type="SAM" id="MobiDB-lite"/>
    </source>
</evidence>
<feature type="compositionally biased region" description="Low complexity" evidence="1">
    <location>
        <begin position="72"/>
        <end position="87"/>
    </location>
</feature>
<evidence type="ECO:0000313" key="3">
    <source>
        <dbReference type="EMBL" id="OWK28186.1"/>
    </source>
</evidence>
<keyword evidence="4" id="KW-1185">Reference proteome</keyword>
<accession>A0A245ZEL1</accession>
<dbReference type="InterPro" id="IPR022016">
    <property type="entry name" value="DUF3597"/>
</dbReference>
<dbReference type="SUPFAM" id="SSF158634">
    <property type="entry name" value="RPA2825-like"/>
    <property type="match status" value="1"/>
</dbReference>
<sequence>MLRFVGTNRPVWRLALTNYNRSNGVSIFGAIKKAVFGDRGPLGGQFSGKPAPQAAPAPSTAPRPAPAPAAPTPAQAPAAAPQQAPTPVDVEKVLSDLAAKQGQALNWRTSIVDLMKLLNIDSSLANRKELATELGYTGAKDGSAEMNIWLHKAVMRELEKNGGIVPAGLKD</sequence>
<proteinExistence type="predicted"/>
<feature type="domain" description="DUF3597" evidence="2">
    <location>
        <begin position="27"/>
        <end position="166"/>
    </location>
</feature>
<comment type="caution">
    <text evidence="3">The sequence shown here is derived from an EMBL/GenBank/DDBJ whole genome shotgun (WGS) entry which is preliminary data.</text>
</comment>
<feature type="compositionally biased region" description="Pro residues" evidence="1">
    <location>
        <begin position="53"/>
        <end position="71"/>
    </location>
</feature>
<organism evidence="3 4">
    <name type="scientific">Sphingomonas mucosissima</name>
    <dbReference type="NCBI Taxonomy" id="370959"/>
    <lineage>
        <taxon>Bacteria</taxon>
        <taxon>Pseudomonadati</taxon>
        <taxon>Pseudomonadota</taxon>
        <taxon>Alphaproteobacteria</taxon>
        <taxon>Sphingomonadales</taxon>
        <taxon>Sphingomonadaceae</taxon>
        <taxon>Sphingomonas</taxon>
    </lineage>
</organism>
<protein>
    <recommendedName>
        <fullName evidence="2">DUF3597 domain-containing protein</fullName>
    </recommendedName>
</protein>
<evidence type="ECO:0000259" key="2">
    <source>
        <dbReference type="Pfam" id="PF12200"/>
    </source>
</evidence>
<dbReference type="EMBL" id="NBBJ01000006">
    <property type="protein sequence ID" value="OWK28186.1"/>
    <property type="molecule type" value="Genomic_DNA"/>
</dbReference>
<dbReference type="Pfam" id="PF12200">
    <property type="entry name" value="DUF3597"/>
    <property type="match status" value="1"/>
</dbReference>
<feature type="region of interest" description="Disordered" evidence="1">
    <location>
        <begin position="42"/>
        <end position="87"/>
    </location>
</feature>
<dbReference type="AlphaFoldDB" id="A0A245ZEL1"/>
<name>A0A245ZEL1_9SPHN</name>